<sequence length="327" mass="35463">MSTASPPAVVEAAGALVWRVRAGRLQVALVHRPRYKDWSWPKGKLDPGEAVVTAAWREVSEETGHDVVLGTPLPPLEYPLSDGRLKRVHYWAAQVAGRVDAAALRARPPVPRASRDEIDQVRWFDVEAAAARLTRPADRAPLVALVAAHARGRLDTRALVLVRHGTAKRRSAWTGQESDRPLTPVGERQAQHLVPVVSAFGPSRVLTSPWKRCVETAQPYASAAQIPMESAPVLSEHGHQEHPSQAAALVVDLLQFPGDSLVCTHRPVLPTLVDALAQHARRSVAEALPRTDPFLHPGQALVAHVAQTAKGPRVVAVETHRAPLRVG</sequence>
<dbReference type="InterPro" id="IPR000086">
    <property type="entry name" value="NUDIX_hydrolase_dom"/>
</dbReference>
<organism evidence="3 4">
    <name type="scientific">Cellulomonas fulva</name>
    <dbReference type="NCBI Taxonomy" id="2835530"/>
    <lineage>
        <taxon>Bacteria</taxon>
        <taxon>Bacillati</taxon>
        <taxon>Actinomycetota</taxon>
        <taxon>Actinomycetes</taxon>
        <taxon>Micrococcales</taxon>
        <taxon>Cellulomonadaceae</taxon>
        <taxon>Cellulomonas</taxon>
    </lineage>
</organism>
<dbReference type="GO" id="GO:0016787">
    <property type="term" value="F:hydrolase activity"/>
    <property type="evidence" value="ECO:0007669"/>
    <property type="project" value="UniProtKB-KW"/>
</dbReference>
<feature type="domain" description="Nudix hydrolase" evidence="2">
    <location>
        <begin position="8"/>
        <end position="147"/>
    </location>
</feature>
<dbReference type="EMBL" id="JAHBOH010000001">
    <property type="protein sequence ID" value="MBT0994133.1"/>
    <property type="molecule type" value="Genomic_DNA"/>
</dbReference>
<reference evidence="3 4" key="1">
    <citation type="submission" date="2021-05" db="EMBL/GenBank/DDBJ databases">
        <title>Description of Cellulomonas sp. DKR-3 sp. nov.</title>
        <authorList>
            <person name="Dahal R.H."/>
            <person name="Chaudhary D.K."/>
        </authorList>
    </citation>
    <scope>NUCLEOTIDE SEQUENCE [LARGE SCALE GENOMIC DNA]</scope>
    <source>
        <strain evidence="3 4">DKR-3</strain>
    </source>
</reference>
<dbReference type="Gene3D" id="3.90.79.10">
    <property type="entry name" value="Nucleoside Triphosphate Pyrophosphohydrolase"/>
    <property type="match status" value="1"/>
</dbReference>
<dbReference type="Pfam" id="PF00293">
    <property type="entry name" value="NUDIX"/>
    <property type="match status" value="1"/>
</dbReference>
<dbReference type="PROSITE" id="PS00893">
    <property type="entry name" value="NUDIX_BOX"/>
    <property type="match status" value="1"/>
</dbReference>
<dbReference type="SUPFAM" id="SSF53254">
    <property type="entry name" value="Phosphoglycerate mutase-like"/>
    <property type="match status" value="1"/>
</dbReference>
<keyword evidence="4" id="KW-1185">Reference proteome</keyword>
<name>A0ABS5TYB2_9CELL</name>
<evidence type="ECO:0000313" key="4">
    <source>
        <dbReference type="Proteomes" id="UP000722125"/>
    </source>
</evidence>
<keyword evidence="1 3" id="KW-0378">Hydrolase</keyword>
<evidence type="ECO:0000313" key="3">
    <source>
        <dbReference type="EMBL" id="MBT0994133.1"/>
    </source>
</evidence>
<dbReference type="SMART" id="SM00855">
    <property type="entry name" value="PGAM"/>
    <property type="match status" value="1"/>
</dbReference>
<gene>
    <name evidence="3" type="ORF">KIN34_07525</name>
</gene>
<dbReference type="Pfam" id="PF00300">
    <property type="entry name" value="His_Phos_1"/>
    <property type="match status" value="1"/>
</dbReference>
<dbReference type="Proteomes" id="UP000722125">
    <property type="component" value="Unassembled WGS sequence"/>
</dbReference>
<dbReference type="PANTHER" id="PTHR21340">
    <property type="entry name" value="DIADENOSINE 5,5-P1,P4-TETRAPHOSPHATE PYROPHOSPHOHYDROLASE MUTT"/>
    <property type="match status" value="1"/>
</dbReference>
<dbReference type="CDD" id="cd03673">
    <property type="entry name" value="NUDIX_Ap6A_hydrolase"/>
    <property type="match status" value="1"/>
</dbReference>
<dbReference type="InterPro" id="IPR051325">
    <property type="entry name" value="Nudix_hydrolase_domain"/>
</dbReference>
<dbReference type="InterPro" id="IPR020084">
    <property type="entry name" value="NUDIX_hydrolase_CS"/>
</dbReference>
<dbReference type="CDD" id="cd07067">
    <property type="entry name" value="HP_PGM_like"/>
    <property type="match status" value="1"/>
</dbReference>
<proteinExistence type="predicted"/>
<dbReference type="InterPro" id="IPR029033">
    <property type="entry name" value="His_PPase_superfam"/>
</dbReference>
<dbReference type="SUPFAM" id="SSF55811">
    <property type="entry name" value="Nudix"/>
    <property type="match status" value="1"/>
</dbReference>
<dbReference type="PANTHER" id="PTHR21340:SF0">
    <property type="entry name" value="BIS(5'-NUCLEOSYL)-TETRAPHOSPHATASE [ASYMMETRICAL]"/>
    <property type="match status" value="1"/>
</dbReference>
<dbReference type="RefSeq" id="WP_214348774.1">
    <property type="nucleotide sequence ID" value="NZ_JAHBOH010000001.1"/>
</dbReference>
<comment type="caution">
    <text evidence="3">The sequence shown here is derived from an EMBL/GenBank/DDBJ whole genome shotgun (WGS) entry which is preliminary data.</text>
</comment>
<accession>A0ABS5TYB2</accession>
<evidence type="ECO:0000256" key="1">
    <source>
        <dbReference type="ARBA" id="ARBA00022801"/>
    </source>
</evidence>
<dbReference type="Gene3D" id="3.40.50.1240">
    <property type="entry name" value="Phosphoglycerate mutase-like"/>
    <property type="match status" value="1"/>
</dbReference>
<evidence type="ECO:0000259" key="2">
    <source>
        <dbReference type="PROSITE" id="PS51462"/>
    </source>
</evidence>
<protein>
    <submittedName>
        <fullName evidence="3">NUDIX hydrolase</fullName>
    </submittedName>
</protein>
<dbReference type="PROSITE" id="PS51462">
    <property type="entry name" value="NUDIX"/>
    <property type="match status" value="1"/>
</dbReference>
<dbReference type="InterPro" id="IPR015797">
    <property type="entry name" value="NUDIX_hydrolase-like_dom_sf"/>
</dbReference>
<dbReference type="InterPro" id="IPR013078">
    <property type="entry name" value="His_Pase_superF_clade-1"/>
</dbReference>